<keyword evidence="1" id="KW-0812">Transmembrane</keyword>
<evidence type="ECO:0000256" key="1">
    <source>
        <dbReference type="SAM" id="Phobius"/>
    </source>
</evidence>
<feature type="transmembrane region" description="Helical" evidence="1">
    <location>
        <begin position="166"/>
        <end position="186"/>
    </location>
</feature>
<evidence type="ECO:0008006" key="4">
    <source>
        <dbReference type="Google" id="ProtNLM"/>
    </source>
</evidence>
<feature type="transmembrane region" description="Helical" evidence="1">
    <location>
        <begin position="43"/>
        <end position="60"/>
    </location>
</feature>
<sequence>MLSLLIISWLASPQAYAATLFYAFFVSLALFAIVYSRLRNIKRGVVVLLTVLIANLYWIFPNIYSVINQSHIIESSQINKLFSEEAFLRNKEYGTFGNIIVHKSFLFSWKEYDFKSLKFVGLMDEWEKWLDSPVRCAGYIFAGIFLCGFALSLIKRDKISVALFPPLLLALFFLLNENLPFGNIYASLRDSFGLFKEGFRTPFTKVSILFIFVTSYYFGYLINMISSIFQEKRKVFGYLYYALCISLLVGLFVYMKPAFEGNLISPPMKILIPNEYFELNEWFKNNPNGRIAKFPIHTKWNWVYHDWGYQGSGISWFGIEQAQFDRDFDRWSEFNEDFYNVMSTAIYSQEVALFEEILVKYDVRYLLLDKSVMNAGGGNEILYIKEFENLIRNSNRVGKQKDFGFLAIYQVEQESNNEIYSPAFLYDAPMRYEDPSNLVRTGDLVSETFEPGHGYKDPHNCELNKEGRVEREYFEGGVKYSAFDNAASCDYFYYPELKYNSGYLMRIKGENISGRGLKLYLFNNELGYLELEELLPQGKFDEYFVIYPKNINGAGYTLNIETRAFGRISSENIIEKIEFTPINTDSVQNIHLGKIRRIDNGIDILEVKKYGPALYKIRVEGDGLVTLSQGHESGWIAFEFSNFQFSIFKHVKVNSWENGWMVPSSIDNYPLTIYVFYWPQALEWAGFILLLIFFVIVLKSSFRSKR</sequence>
<accession>A0A0G1DLS9</accession>
<organism evidence="2 3">
    <name type="scientific">Candidatus Woesebacteria bacterium GW2011_GWB1_43_14</name>
    <dbReference type="NCBI Taxonomy" id="1618578"/>
    <lineage>
        <taxon>Bacteria</taxon>
        <taxon>Candidatus Woeseibacteriota</taxon>
    </lineage>
</organism>
<dbReference type="Proteomes" id="UP000034090">
    <property type="component" value="Unassembled WGS sequence"/>
</dbReference>
<evidence type="ECO:0000313" key="2">
    <source>
        <dbReference type="EMBL" id="KKS98825.1"/>
    </source>
</evidence>
<protein>
    <recommendedName>
        <fullName evidence="4">Membrane protein 6-pyruvoyl-tetrahydropterin synthase-related domain-containing protein</fullName>
    </recommendedName>
</protein>
<keyword evidence="1" id="KW-0472">Membrane</keyword>
<keyword evidence="1" id="KW-1133">Transmembrane helix</keyword>
<feature type="transmembrane region" description="Helical" evidence="1">
    <location>
        <begin position="676"/>
        <end position="698"/>
    </location>
</feature>
<proteinExistence type="predicted"/>
<dbReference type="EMBL" id="LCFQ01000002">
    <property type="protein sequence ID" value="KKS98825.1"/>
    <property type="molecule type" value="Genomic_DNA"/>
</dbReference>
<name>A0A0G1DLS9_9BACT</name>
<dbReference type="STRING" id="1618578.UV74_C0002G0044"/>
<reference evidence="2 3" key="1">
    <citation type="journal article" date="2015" name="Nature">
        <title>rRNA introns, odd ribosomes, and small enigmatic genomes across a large radiation of phyla.</title>
        <authorList>
            <person name="Brown C.T."/>
            <person name="Hug L.A."/>
            <person name="Thomas B.C."/>
            <person name="Sharon I."/>
            <person name="Castelle C.J."/>
            <person name="Singh A."/>
            <person name="Wilkins M.J."/>
            <person name="Williams K.H."/>
            <person name="Banfield J.F."/>
        </authorList>
    </citation>
    <scope>NUCLEOTIDE SEQUENCE [LARGE SCALE GENOMIC DNA]</scope>
</reference>
<feature type="transmembrane region" description="Helical" evidence="1">
    <location>
        <begin position="235"/>
        <end position="255"/>
    </location>
</feature>
<evidence type="ECO:0000313" key="3">
    <source>
        <dbReference type="Proteomes" id="UP000034090"/>
    </source>
</evidence>
<gene>
    <name evidence="2" type="ORF">UV74_C0002G0044</name>
</gene>
<dbReference type="AlphaFoldDB" id="A0A0G1DLS9"/>
<feature type="transmembrane region" description="Helical" evidence="1">
    <location>
        <begin position="137"/>
        <end position="154"/>
    </location>
</feature>
<comment type="caution">
    <text evidence="2">The sequence shown here is derived from an EMBL/GenBank/DDBJ whole genome shotgun (WGS) entry which is preliminary data.</text>
</comment>
<feature type="transmembrane region" description="Helical" evidence="1">
    <location>
        <begin position="206"/>
        <end position="223"/>
    </location>
</feature>
<feature type="transmembrane region" description="Helical" evidence="1">
    <location>
        <begin position="15"/>
        <end position="36"/>
    </location>
</feature>